<organism evidence="6">
    <name type="scientific">Wenzhou tombus-like virus 13</name>
    <dbReference type="NCBI Taxonomy" id="1923666"/>
    <lineage>
        <taxon>Viruses</taxon>
        <taxon>Riboviria</taxon>
    </lineage>
</organism>
<dbReference type="EC" id="2.7.7.48" evidence="4"/>
<dbReference type="GO" id="GO:0003968">
    <property type="term" value="F:RNA-directed RNA polymerase activity"/>
    <property type="evidence" value="ECO:0007669"/>
    <property type="project" value="UniProtKB-KW"/>
</dbReference>
<protein>
    <recommendedName>
        <fullName evidence="4">RNA-directed RNA polymerase</fullName>
        <ecNumber evidence="4">2.7.7.48</ecNumber>
    </recommendedName>
</protein>
<dbReference type="SUPFAM" id="SSF56672">
    <property type="entry name" value="DNA/RNA polymerases"/>
    <property type="match status" value="1"/>
</dbReference>
<evidence type="ECO:0000256" key="3">
    <source>
        <dbReference type="ARBA" id="ARBA00022953"/>
    </source>
</evidence>
<keyword evidence="4" id="KW-0696">RNA-directed RNA polymerase</keyword>
<accession>A0A1L3KGW4</accession>
<dbReference type="GO" id="GO:0039694">
    <property type="term" value="P:viral RNA genome replication"/>
    <property type="evidence" value="ECO:0007669"/>
    <property type="project" value="InterPro"/>
</dbReference>
<keyword evidence="4" id="KW-0547">Nucleotide-binding</keyword>
<dbReference type="InterPro" id="IPR043128">
    <property type="entry name" value="Rev_trsase/Diguanyl_cyclase"/>
</dbReference>
<comment type="catalytic activity">
    <reaction evidence="4">
        <text>RNA(n) + a ribonucleoside 5'-triphosphate = RNA(n+1) + diphosphate</text>
        <dbReference type="Rhea" id="RHEA:21248"/>
        <dbReference type="Rhea" id="RHEA-COMP:14527"/>
        <dbReference type="Rhea" id="RHEA-COMP:17342"/>
        <dbReference type="ChEBI" id="CHEBI:33019"/>
        <dbReference type="ChEBI" id="CHEBI:61557"/>
        <dbReference type="ChEBI" id="CHEBI:140395"/>
        <dbReference type="EC" id="2.7.7.48"/>
    </reaction>
</comment>
<dbReference type="GO" id="GO:0003723">
    <property type="term" value="F:RNA binding"/>
    <property type="evidence" value="ECO:0007669"/>
    <property type="project" value="InterPro"/>
</dbReference>
<keyword evidence="2 4" id="KW-0548">Nucleotidyltransferase</keyword>
<dbReference type="InterPro" id="IPR007094">
    <property type="entry name" value="RNA-dir_pol_PSvirus"/>
</dbReference>
<proteinExistence type="predicted"/>
<evidence type="ECO:0000256" key="2">
    <source>
        <dbReference type="ARBA" id="ARBA00022695"/>
    </source>
</evidence>
<evidence type="ECO:0000259" key="5">
    <source>
        <dbReference type="PROSITE" id="PS50507"/>
    </source>
</evidence>
<keyword evidence="1 4" id="KW-0808">Transferase</keyword>
<keyword evidence="3 4" id="KW-0693">Viral RNA replication</keyword>
<dbReference type="GO" id="GO:0000166">
    <property type="term" value="F:nucleotide binding"/>
    <property type="evidence" value="ECO:0007669"/>
    <property type="project" value="UniProtKB-KW"/>
</dbReference>
<evidence type="ECO:0000313" key="6">
    <source>
        <dbReference type="EMBL" id="APG76620.1"/>
    </source>
</evidence>
<name>A0A1L3KGW4_9VIRU</name>
<dbReference type="InterPro" id="IPR043502">
    <property type="entry name" value="DNA/RNA_pol_sf"/>
</dbReference>
<feature type="domain" description="RdRp catalytic" evidence="5">
    <location>
        <begin position="204"/>
        <end position="319"/>
    </location>
</feature>
<reference evidence="6" key="1">
    <citation type="journal article" date="2016" name="Nature">
        <title>Redefining the invertebrate RNA virosphere.</title>
        <authorList>
            <person name="Shi M."/>
            <person name="Lin X.D."/>
            <person name="Tian J.H."/>
            <person name="Chen L.J."/>
            <person name="Chen X."/>
            <person name="Li C.X."/>
            <person name="Qin X.C."/>
            <person name="Li J."/>
            <person name="Cao J.P."/>
            <person name="Eden J.S."/>
            <person name="Buchmann J."/>
            <person name="Wang W."/>
            <person name="Xu J."/>
            <person name="Holmes E.C."/>
            <person name="Zhang Y.Z."/>
        </authorList>
    </citation>
    <scope>NUCLEOTIDE SEQUENCE</scope>
    <source>
        <strain evidence="6">WZFSL80420</strain>
    </source>
</reference>
<evidence type="ECO:0000256" key="4">
    <source>
        <dbReference type="RuleBase" id="RU363062"/>
    </source>
</evidence>
<dbReference type="PROSITE" id="PS50507">
    <property type="entry name" value="RDRP_SSRNA_POS"/>
    <property type="match status" value="1"/>
</dbReference>
<dbReference type="EMBL" id="KX883267">
    <property type="protein sequence ID" value="APG76620.1"/>
    <property type="molecule type" value="Genomic_RNA"/>
</dbReference>
<dbReference type="Gene3D" id="3.30.70.270">
    <property type="match status" value="1"/>
</dbReference>
<evidence type="ECO:0000256" key="1">
    <source>
        <dbReference type="ARBA" id="ARBA00022679"/>
    </source>
</evidence>
<sequence>MVANNFRICPVDGKLSKAHKILQFKSDIIEIENYGIFNQNVENEFDALSNRHLGFNTRPMLFSDIVLLNDQYDLIADSIKDVHYQPLSHTDLIKSKSGPLRKRYDKVYKALLDGERIRHKVEAFIKHERFTEEKLETKPPRLIQHRSYEFVYLLNKYLQPLDKALMNSDNLVGEQTIRSHFGKAKSMEDIGEQIHELWKEFENPVALCVDQKVFDAHYMVAHHLGEQRIYRQFKEIKDNIGFLLDKLYYPCQAVTQCGISYTIRGERCSGEYTTSMGNSCTNIAIIRSVMILNNINKFRIVVNGDDSIILIEQKDLAGFNVNLFRRFGMDPKLDRVAFTMEEIEFCQCSPILFNGKYKLIRNPSRVIGKACLMIGDYAKCIDRYIASIGLCELALNAGTPVLQDFALCLIALSNGARPLDSCVDYKARFEPKLDVKAIGLDSRVSFENAFNISVADQIKLETDLKAIVKSIGKNLQSKNNIKQFIEKYNKFHIRKRDINV</sequence>
<dbReference type="Pfam" id="PF00998">
    <property type="entry name" value="RdRP_3"/>
    <property type="match status" value="1"/>
</dbReference>
<dbReference type="InterPro" id="IPR002166">
    <property type="entry name" value="RNA_pol_HCV"/>
</dbReference>